<evidence type="ECO:0000256" key="17">
    <source>
        <dbReference type="SAM" id="MobiDB-lite"/>
    </source>
</evidence>
<sequence length="622" mass="68826">MENIRHTVKRVWGYDALLPLQEEAIGAVLARRDSIVILPTGGGKSLCYQAPAAALGKLAVVVSPLIALMKDQVDGLTTAGVPAAFLNSSLTPNERRLVEGNVANGRYHLLYVAPERLMLPPCLRLLKQAGVAFFAIDEAHCISQWGHDFRPEYRQLKAVREAFPDVAIHAFTATATPRVRADIVTELALREPEILVGSFDRPNLVYRVRRRTDRLQQVTEALERHRGTAGIIYCIRRAEVDQLTDALRRRGYRAVAYHAGLADAERRRAQDDFIAERADVVVATVAFGMGIDRSDVRYVIHAGMPKSIEHYQQEAGRAGRDGLPSECLLLYAGGDFGLWRSILMAEGLPAPGALPKLSEMYNYCQGAACRHRFLVNYFGQAYRTDTCGACDICLGEVAVEDGSATLAQQILACVTEMGERFGADYVTDVLRGAETARIARMRHSRLDTYGVLRQYPKATVRNWIEQLEGQGYLARGEGEYPTLDVTAQGHRVLRGEDAAPLLRTVGRPSREAPSRLARRAVSPGLGRTNDEDLFETLRVLRRTMAQERGIPPYLIFSDASLREMARERPTTEDAFLQIKGVGQRKLQDLGQCFLACIRQHEATSTGGTSPAPSITRSPTTRD</sequence>
<dbReference type="FunFam" id="3.40.50.300:FF:001389">
    <property type="entry name" value="ATP-dependent DNA helicase RecQ"/>
    <property type="match status" value="1"/>
</dbReference>
<dbReference type="FunFam" id="1.10.150.80:FF:000002">
    <property type="entry name" value="ATP-dependent DNA helicase RecQ"/>
    <property type="match status" value="1"/>
</dbReference>
<evidence type="ECO:0000256" key="16">
    <source>
        <dbReference type="NCBIfam" id="TIGR01389"/>
    </source>
</evidence>
<evidence type="ECO:0000259" key="20">
    <source>
        <dbReference type="PROSITE" id="PS51194"/>
    </source>
</evidence>
<dbReference type="GO" id="GO:0005737">
    <property type="term" value="C:cytoplasm"/>
    <property type="evidence" value="ECO:0007669"/>
    <property type="project" value="TreeGrafter"/>
</dbReference>
<comment type="cofactor">
    <cofactor evidence="2">
        <name>Zn(2+)</name>
        <dbReference type="ChEBI" id="CHEBI:29105"/>
    </cofactor>
</comment>
<dbReference type="InterPro" id="IPR001650">
    <property type="entry name" value="Helicase_C-like"/>
</dbReference>
<dbReference type="InterPro" id="IPR014001">
    <property type="entry name" value="Helicase_ATP-bd"/>
</dbReference>
<dbReference type="NCBIfam" id="TIGR01389">
    <property type="entry name" value="recQ"/>
    <property type="match status" value="1"/>
</dbReference>
<keyword evidence="4" id="KW-0479">Metal-binding</keyword>
<dbReference type="InterPro" id="IPR010997">
    <property type="entry name" value="HRDC-like_sf"/>
</dbReference>
<dbReference type="GO" id="GO:0003677">
    <property type="term" value="F:DNA binding"/>
    <property type="evidence" value="ECO:0007669"/>
    <property type="project" value="UniProtKB-KW"/>
</dbReference>
<dbReference type="GO" id="GO:0009378">
    <property type="term" value="F:four-way junction helicase activity"/>
    <property type="evidence" value="ECO:0007669"/>
    <property type="project" value="TreeGrafter"/>
</dbReference>
<dbReference type="GO" id="GO:0006260">
    <property type="term" value="P:DNA replication"/>
    <property type="evidence" value="ECO:0007669"/>
    <property type="project" value="InterPro"/>
</dbReference>
<dbReference type="InterPro" id="IPR032284">
    <property type="entry name" value="RecQ_Zn-bd"/>
</dbReference>
<dbReference type="PANTHER" id="PTHR13710:SF105">
    <property type="entry name" value="ATP-DEPENDENT DNA HELICASE Q1"/>
    <property type="match status" value="1"/>
</dbReference>
<dbReference type="SMART" id="SM00341">
    <property type="entry name" value="HRDC"/>
    <property type="match status" value="1"/>
</dbReference>
<keyword evidence="6" id="KW-0227">DNA damage</keyword>
<dbReference type="InterPro" id="IPR018982">
    <property type="entry name" value="RQC_domain"/>
</dbReference>
<dbReference type="SUPFAM" id="SSF47819">
    <property type="entry name" value="HRDC-like"/>
    <property type="match status" value="1"/>
</dbReference>
<comment type="catalytic activity">
    <reaction evidence="15">
        <text>Couples ATP hydrolysis with the unwinding of duplex DNA by translocating in the 3'-5' direction.</text>
        <dbReference type="EC" id="5.6.2.4"/>
    </reaction>
</comment>
<evidence type="ECO:0000313" key="21">
    <source>
        <dbReference type="EMBL" id="MBZ0160126.1"/>
    </source>
</evidence>
<keyword evidence="5" id="KW-0547">Nucleotide-binding</keyword>
<dbReference type="GO" id="GO:0043590">
    <property type="term" value="C:bacterial nucleoid"/>
    <property type="evidence" value="ECO:0007669"/>
    <property type="project" value="TreeGrafter"/>
</dbReference>
<keyword evidence="9" id="KW-0862">Zinc</keyword>
<dbReference type="GO" id="GO:0030894">
    <property type="term" value="C:replisome"/>
    <property type="evidence" value="ECO:0007669"/>
    <property type="project" value="TreeGrafter"/>
</dbReference>
<dbReference type="SUPFAM" id="SSF46785">
    <property type="entry name" value="Winged helix' DNA-binding domain"/>
    <property type="match status" value="1"/>
</dbReference>
<dbReference type="InterPro" id="IPR036390">
    <property type="entry name" value="WH_DNA-bd_sf"/>
</dbReference>
<name>A0AAJ1EJK0_9BACT</name>
<dbReference type="PROSITE" id="PS51192">
    <property type="entry name" value="HELICASE_ATP_BIND_1"/>
    <property type="match status" value="1"/>
</dbReference>
<dbReference type="GO" id="GO:0006281">
    <property type="term" value="P:DNA repair"/>
    <property type="evidence" value="ECO:0007669"/>
    <property type="project" value="UniProtKB-KW"/>
</dbReference>
<evidence type="ECO:0000259" key="19">
    <source>
        <dbReference type="PROSITE" id="PS51192"/>
    </source>
</evidence>
<dbReference type="GO" id="GO:0046872">
    <property type="term" value="F:metal ion binding"/>
    <property type="evidence" value="ECO:0007669"/>
    <property type="project" value="UniProtKB-KW"/>
</dbReference>
<dbReference type="CDD" id="cd18794">
    <property type="entry name" value="SF2_C_RecQ"/>
    <property type="match status" value="1"/>
</dbReference>
<feature type="region of interest" description="Disordered" evidence="17">
    <location>
        <begin position="602"/>
        <end position="622"/>
    </location>
</feature>
<keyword evidence="13" id="KW-0234">DNA repair</keyword>
<dbReference type="PROSITE" id="PS50967">
    <property type="entry name" value="HRDC"/>
    <property type="match status" value="1"/>
</dbReference>
<evidence type="ECO:0000256" key="4">
    <source>
        <dbReference type="ARBA" id="ARBA00022723"/>
    </source>
</evidence>
<dbReference type="SUPFAM" id="SSF52540">
    <property type="entry name" value="P-loop containing nucleoside triphosphate hydrolases"/>
    <property type="match status" value="1"/>
</dbReference>
<dbReference type="Pfam" id="PF00270">
    <property type="entry name" value="DEAD"/>
    <property type="match status" value="1"/>
</dbReference>
<dbReference type="InterPro" id="IPR011545">
    <property type="entry name" value="DEAD/DEAH_box_helicase_dom"/>
</dbReference>
<evidence type="ECO:0000313" key="22">
    <source>
        <dbReference type="Proteomes" id="UP001197609"/>
    </source>
</evidence>
<gene>
    <name evidence="21" type="primary">recQ</name>
    <name evidence="21" type="ORF">K8G79_08335</name>
</gene>
<dbReference type="GO" id="GO:0005524">
    <property type="term" value="F:ATP binding"/>
    <property type="evidence" value="ECO:0007669"/>
    <property type="project" value="UniProtKB-KW"/>
</dbReference>
<dbReference type="InterPro" id="IPR004589">
    <property type="entry name" value="DNA_helicase_ATP-dep_RecQ"/>
</dbReference>
<dbReference type="Pfam" id="PF16124">
    <property type="entry name" value="RecQ_Zn_bind"/>
    <property type="match status" value="1"/>
</dbReference>
<accession>A0AAJ1EJK0</accession>
<feature type="domain" description="HRDC" evidence="18">
    <location>
        <begin position="527"/>
        <end position="607"/>
    </location>
</feature>
<keyword evidence="14" id="KW-0413">Isomerase</keyword>
<dbReference type="SMART" id="SM00490">
    <property type="entry name" value="HELICc"/>
    <property type="match status" value="1"/>
</dbReference>
<dbReference type="PANTHER" id="PTHR13710">
    <property type="entry name" value="DNA HELICASE RECQ FAMILY MEMBER"/>
    <property type="match status" value="1"/>
</dbReference>
<dbReference type="PROSITE" id="PS51194">
    <property type="entry name" value="HELICASE_CTER"/>
    <property type="match status" value="1"/>
</dbReference>
<evidence type="ECO:0000259" key="18">
    <source>
        <dbReference type="PROSITE" id="PS50967"/>
    </source>
</evidence>
<dbReference type="Gene3D" id="1.10.150.80">
    <property type="entry name" value="HRDC domain"/>
    <property type="match status" value="1"/>
</dbReference>
<evidence type="ECO:0000256" key="10">
    <source>
        <dbReference type="ARBA" id="ARBA00022840"/>
    </source>
</evidence>
<evidence type="ECO:0000256" key="3">
    <source>
        <dbReference type="ARBA" id="ARBA00005446"/>
    </source>
</evidence>
<dbReference type="InterPro" id="IPR002121">
    <property type="entry name" value="HRDC_dom"/>
</dbReference>
<evidence type="ECO:0000256" key="12">
    <source>
        <dbReference type="ARBA" id="ARBA00023172"/>
    </source>
</evidence>
<dbReference type="AlphaFoldDB" id="A0AAJ1EJK0"/>
<dbReference type="CDD" id="cd17920">
    <property type="entry name" value="DEXHc_RecQ"/>
    <property type="match status" value="1"/>
</dbReference>
<comment type="caution">
    <text evidence="21">The sequence shown here is derived from an EMBL/GenBank/DDBJ whole genome shotgun (WGS) entry which is preliminary data.</text>
</comment>
<dbReference type="NCBIfam" id="TIGR00614">
    <property type="entry name" value="recQ_fam"/>
    <property type="match status" value="1"/>
</dbReference>
<evidence type="ECO:0000256" key="14">
    <source>
        <dbReference type="ARBA" id="ARBA00023235"/>
    </source>
</evidence>
<evidence type="ECO:0000256" key="11">
    <source>
        <dbReference type="ARBA" id="ARBA00023125"/>
    </source>
</evidence>
<dbReference type="EMBL" id="JAIOIU010000102">
    <property type="protein sequence ID" value="MBZ0160126.1"/>
    <property type="molecule type" value="Genomic_DNA"/>
</dbReference>
<organism evidence="21 22">
    <name type="scientific">Candidatus Methylomirabilis tolerans</name>
    <dbReference type="NCBI Taxonomy" id="3123416"/>
    <lineage>
        <taxon>Bacteria</taxon>
        <taxon>Candidatus Methylomirabilota</taxon>
        <taxon>Candidatus Methylomirabilia</taxon>
        <taxon>Candidatus Methylomirabilales</taxon>
        <taxon>Candidatus Methylomirabilaceae</taxon>
        <taxon>Candidatus Methylomirabilis</taxon>
    </lineage>
</organism>
<dbReference type="SMART" id="SM00487">
    <property type="entry name" value="DEXDc"/>
    <property type="match status" value="1"/>
</dbReference>
<reference evidence="21 22" key="1">
    <citation type="journal article" date="2021" name="bioRxiv">
        <title>Unraveling nitrogen, sulfur and carbon metabolic pathways and microbial community transcriptional responses to substrate deprivation and toxicity stresses in a bioreactor mimicking anoxic brackish coastal sediment conditions.</title>
        <authorList>
            <person name="Martins P.D."/>
            <person name="Echeveste M.J."/>
            <person name="Arshad A."/>
            <person name="Kurth J."/>
            <person name="Ouboter H."/>
            <person name="Jetten M.S.M."/>
            <person name="Welte C.U."/>
        </authorList>
    </citation>
    <scope>NUCLEOTIDE SEQUENCE [LARGE SCALE GENOMIC DNA]</scope>
    <source>
        <strain evidence="21">MAG_38</strain>
    </source>
</reference>
<comment type="similarity">
    <text evidence="3">Belongs to the helicase family. RecQ subfamily.</text>
</comment>
<dbReference type="GO" id="GO:0009432">
    <property type="term" value="P:SOS response"/>
    <property type="evidence" value="ECO:0007669"/>
    <property type="project" value="UniProtKB-UniRule"/>
</dbReference>
<dbReference type="InterPro" id="IPR027417">
    <property type="entry name" value="P-loop_NTPase"/>
</dbReference>
<dbReference type="GO" id="GO:0006310">
    <property type="term" value="P:DNA recombination"/>
    <property type="evidence" value="ECO:0007669"/>
    <property type="project" value="UniProtKB-UniRule"/>
</dbReference>
<keyword evidence="11" id="KW-0238">DNA-binding</keyword>
<protein>
    <recommendedName>
        <fullName evidence="16">DNA helicase RecQ</fullName>
        <ecNumber evidence="16">5.6.2.4</ecNumber>
    </recommendedName>
</protein>
<evidence type="ECO:0000256" key="9">
    <source>
        <dbReference type="ARBA" id="ARBA00022833"/>
    </source>
</evidence>
<dbReference type="InterPro" id="IPR006293">
    <property type="entry name" value="DNA_helicase_ATP-dep_RecQ_bac"/>
</dbReference>
<evidence type="ECO:0000256" key="15">
    <source>
        <dbReference type="ARBA" id="ARBA00034617"/>
    </source>
</evidence>
<dbReference type="Pfam" id="PF09382">
    <property type="entry name" value="RQC"/>
    <property type="match status" value="1"/>
</dbReference>
<feature type="domain" description="Helicase ATP-binding" evidence="19">
    <location>
        <begin position="25"/>
        <end position="193"/>
    </location>
</feature>
<dbReference type="Gene3D" id="3.40.50.300">
    <property type="entry name" value="P-loop containing nucleotide triphosphate hydrolases"/>
    <property type="match status" value="2"/>
</dbReference>
<dbReference type="Pfam" id="PF00271">
    <property type="entry name" value="Helicase_C"/>
    <property type="match status" value="1"/>
</dbReference>
<proteinExistence type="inferred from homology"/>
<evidence type="ECO:0000256" key="13">
    <source>
        <dbReference type="ARBA" id="ARBA00023204"/>
    </source>
</evidence>
<dbReference type="EC" id="5.6.2.4" evidence="16"/>
<evidence type="ECO:0000256" key="2">
    <source>
        <dbReference type="ARBA" id="ARBA00001947"/>
    </source>
</evidence>
<evidence type="ECO:0000256" key="5">
    <source>
        <dbReference type="ARBA" id="ARBA00022741"/>
    </source>
</evidence>
<evidence type="ECO:0000256" key="7">
    <source>
        <dbReference type="ARBA" id="ARBA00022801"/>
    </source>
</evidence>
<dbReference type="GO" id="GO:0016787">
    <property type="term" value="F:hydrolase activity"/>
    <property type="evidence" value="ECO:0007669"/>
    <property type="project" value="UniProtKB-KW"/>
</dbReference>
<feature type="domain" description="Helicase C-terminal" evidence="20">
    <location>
        <begin position="214"/>
        <end position="361"/>
    </location>
</feature>
<evidence type="ECO:0000256" key="6">
    <source>
        <dbReference type="ARBA" id="ARBA00022763"/>
    </source>
</evidence>
<keyword evidence="10" id="KW-0067">ATP-binding</keyword>
<keyword evidence="12" id="KW-0233">DNA recombination</keyword>
<keyword evidence="8 21" id="KW-0347">Helicase</keyword>
<dbReference type="Gene3D" id="1.10.10.10">
    <property type="entry name" value="Winged helix-like DNA-binding domain superfamily/Winged helix DNA-binding domain"/>
    <property type="match status" value="1"/>
</dbReference>
<evidence type="ECO:0000256" key="1">
    <source>
        <dbReference type="ARBA" id="ARBA00001946"/>
    </source>
</evidence>
<keyword evidence="7 21" id="KW-0378">Hydrolase</keyword>
<evidence type="ECO:0000256" key="8">
    <source>
        <dbReference type="ARBA" id="ARBA00022806"/>
    </source>
</evidence>
<dbReference type="Pfam" id="PF00570">
    <property type="entry name" value="HRDC"/>
    <property type="match status" value="1"/>
</dbReference>
<dbReference type="InterPro" id="IPR036388">
    <property type="entry name" value="WH-like_DNA-bd_sf"/>
</dbReference>
<comment type="cofactor">
    <cofactor evidence="1">
        <name>Mg(2+)</name>
        <dbReference type="ChEBI" id="CHEBI:18420"/>
    </cofactor>
</comment>
<dbReference type="GO" id="GO:0043138">
    <property type="term" value="F:3'-5' DNA helicase activity"/>
    <property type="evidence" value="ECO:0007669"/>
    <property type="project" value="UniProtKB-EC"/>
</dbReference>
<dbReference type="InterPro" id="IPR044876">
    <property type="entry name" value="HRDC_dom_sf"/>
</dbReference>
<dbReference type="Proteomes" id="UP001197609">
    <property type="component" value="Unassembled WGS sequence"/>
</dbReference>
<dbReference type="SMART" id="SM00956">
    <property type="entry name" value="RQC"/>
    <property type="match status" value="1"/>
</dbReference>